<dbReference type="Gene3D" id="1.20.5.340">
    <property type="match status" value="1"/>
</dbReference>
<feature type="compositionally biased region" description="Polar residues" evidence="1">
    <location>
        <begin position="729"/>
        <end position="740"/>
    </location>
</feature>
<evidence type="ECO:0000256" key="1">
    <source>
        <dbReference type="SAM" id="MobiDB-lite"/>
    </source>
</evidence>
<feature type="region of interest" description="Disordered" evidence="1">
    <location>
        <begin position="1475"/>
        <end position="1515"/>
    </location>
</feature>
<feature type="compositionally biased region" description="Polar residues" evidence="1">
    <location>
        <begin position="880"/>
        <end position="930"/>
    </location>
</feature>
<feature type="compositionally biased region" description="Polar residues" evidence="1">
    <location>
        <begin position="1480"/>
        <end position="1506"/>
    </location>
</feature>
<evidence type="ECO:0000313" key="3">
    <source>
        <dbReference type="Proteomes" id="UP001217089"/>
    </source>
</evidence>
<feature type="compositionally biased region" description="Polar residues" evidence="1">
    <location>
        <begin position="1233"/>
        <end position="1249"/>
    </location>
</feature>
<proteinExistence type="predicted"/>
<feature type="region of interest" description="Disordered" evidence="1">
    <location>
        <begin position="1207"/>
        <end position="1300"/>
    </location>
</feature>
<accession>A0ABQ9FE62</accession>
<name>A0ABQ9FE62_TEGGR</name>
<feature type="region of interest" description="Disordered" evidence="1">
    <location>
        <begin position="553"/>
        <end position="585"/>
    </location>
</feature>
<gene>
    <name evidence="2" type="ORF">KUTeg_007755</name>
</gene>
<feature type="compositionally biased region" description="Low complexity" evidence="1">
    <location>
        <begin position="525"/>
        <end position="535"/>
    </location>
</feature>
<feature type="compositionally biased region" description="Polar residues" evidence="1">
    <location>
        <begin position="568"/>
        <end position="578"/>
    </location>
</feature>
<feature type="compositionally biased region" description="Polar residues" evidence="1">
    <location>
        <begin position="1259"/>
        <end position="1297"/>
    </location>
</feature>
<feature type="region of interest" description="Disordered" evidence="1">
    <location>
        <begin position="880"/>
        <end position="983"/>
    </location>
</feature>
<feature type="region of interest" description="Disordered" evidence="1">
    <location>
        <begin position="209"/>
        <end position="237"/>
    </location>
</feature>
<feature type="region of interest" description="Disordered" evidence="1">
    <location>
        <begin position="512"/>
        <end position="540"/>
    </location>
</feature>
<keyword evidence="3" id="KW-1185">Reference proteome</keyword>
<feature type="compositionally biased region" description="Basic and acidic residues" evidence="1">
    <location>
        <begin position="970"/>
        <end position="983"/>
    </location>
</feature>
<dbReference type="EMBL" id="JARBDR010000337">
    <property type="protein sequence ID" value="KAJ8315605.1"/>
    <property type="molecule type" value="Genomic_DNA"/>
</dbReference>
<reference evidence="2 3" key="1">
    <citation type="submission" date="2022-12" db="EMBL/GenBank/DDBJ databases">
        <title>Chromosome-level genome of Tegillarca granosa.</title>
        <authorList>
            <person name="Kim J."/>
        </authorList>
    </citation>
    <scope>NUCLEOTIDE SEQUENCE [LARGE SCALE GENOMIC DNA]</scope>
    <source>
        <strain evidence="2">Teg-2019</strain>
        <tissue evidence="2">Adductor muscle</tissue>
    </source>
</reference>
<feature type="compositionally biased region" description="Basic and acidic residues" evidence="1">
    <location>
        <begin position="211"/>
        <end position="226"/>
    </location>
</feature>
<feature type="compositionally biased region" description="Low complexity" evidence="1">
    <location>
        <begin position="1207"/>
        <end position="1224"/>
    </location>
</feature>
<feature type="region of interest" description="Disordered" evidence="1">
    <location>
        <begin position="702"/>
        <end position="773"/>
    </location>
</feature>
<feature type="compositionally biased region" description="Low complexity" evidence="1">
    <location>
        <begin position="755"/>
        <end position="769"/>
    </location>
</feature>
<evidence type="ECO:0000313" key="2">
    <source>
        <dbReference type="EMBL" id="KAJ8315605.1"/>
    </source>
</evidence>
<evidence type="ECO:0008006" key="4">
    <source>
        <dbReference type="Google" id="ProtNLM"/>
    </source>
</evidence>
<dbReference type="Proteomes" id="UP001217089">
    <property type="component" value="Unassembled WGS sequence"/>
</dbReference>
<sequence>MPLAERVLEPFTLGSGSGRCKENSKRGPAHLSEANDSIVGVLQQLASLVRHADDIFCDISDECQKIFERTEKVSKKLIHIEENVKNLDAKKVEIPVGDLSRFSQVKDHHEAKHGFNCDIFTRETRPQCIKDQYNLSEVSPSNIIRAADIYRKDGMCGSKIFRLWPMVLKEPNIKTPDLGFTRRVGVKSFEKRYKRLKDRPKTIHITSDMFPEDRKQEEKENKDEHLSSLPPTTIPIDTSGTGFMRMQFLRESMKKIEKEDANKKKKRRRTVSGVPENIMHELEQFERKHRRNKSLTDQTKLYSYDDLDTSIGTERDETMAKYLDEIDAKMEERNEDGHYLKEPKIMKLFPCRRSKSLPRCVKLYSQKRHYSERESVVSSCGNSTVSLASMGSAQSRLSRSTKRSSIMSAKFKALVRSVSKERDKQKPRPKSLDLDAIDFEKDIQETLALTKMPSMPDAVLLNEDRQLKVGPGSYYNFESSTLPRSFPRRKETPWENIPKDWTTSVKLREITKSRSSISREDKCSSGHWSGSSSNRHSMDSDHVKSECMQNATSRCGTESTGGYGGDEASTTIGDGDSSNESKAETEAWLQSLAARAASRDEISSSSADTLNSLSQLTKKNIMALDLMMSPSGRKPLKYLDDEEESVYSLDQEGFYTSFHNDSGLRRSTDTLDAENVNNSSPIKDSHSICSVESVIHNPDLHTAGIKKASPDQQHKPIKRVGPPLPPPRTSSITGTLSSSAVEDGSEIELDNTKISSGDYSRQDSSSVSESDQESIYTRVKIKTKISSTMIPSLCPVLSDDDSLIGRRQEGDMDSLLHDEDVYLYRKDLCEVIDMNHNSEVKNETGDPSMFSISSFDGSVSDPSLSINKSEILSDQSYRLGTSDSKTLPRNLKYQNGETNDYTRSWPRTHNKAENSPTSPLSGILKNSDQTLGGPKPPKSLNFSPVINMFNPDMPQAVQVPLPSSPSSSEDGGHISKGDKLKKLSESSSYQLTVPLGKQVQEKVDSNDLPLKYQPIITVKPGNRPKSLPVSEKVTTAYVNVSEMSNNSYMPSTNTKYDYSVSQGGNVPLIKPTPQTPNCYAVSPVYKNASHVSSKTENESGPISSVDSGYMDMNGNGGRIGNHSGSLNSISSFDSFDTKDSLTYVSMTSPCSSPNLSNLDIPLITTPTGSIESLQNVTKTNGYSGDESSLGTTMETIAITTNSFNSTLSNESFSSNNSQNKSLSFRTFSGPMSPVQNPVSSSTPYTSQSKLTKKSPDNLYGQNHRQNVSKDSYSGRTSYYQDNSENQGRTSGYPQNKMVSSQSVPSSMSLYVSNKEPAKQIGRPGPVVNIQNLDQSNPTVRSGSYRVAMGNTYRNDSYRVALKESTSCPLFPQQQSKPLPSRAVVNQNNPGTPNGHMYRSERIPSVPADFSRTDSYRVAVRNTHESSVGVSDQNKNRNSSYRVAVCDNEPVFQKSPFDSVIPVIQSGRDIRRMGITDVDQLKSSNSPLDNTSSELTSNVQKRSSSRQNTKKVDVDPISVLQIRENGRSDKSKSRPTSSTYICFDPIFEVGEDMTNSMESLRAASSYGSLKMNDYGSGSSLHHEAYKPDKTRVNALNGKVGKTSSGEKTSTSSLFGSIKNTFKTKSNKQPKEIEIEDDWRFTSV</sequence>
<protein>
    <recommendedName>
        <fullName evidence="4">WASP family protein member</fullName>
    </recommendedName>
</protein>
<organism evidence="2 3">
    <name type="scientific">Tegillarca granosa</name>
    <name type="common">Malaysian cockle</name>
    <name type="synonym">Anadara granosa</name>
    <dbReference type="NCBI Taxonomy" id="220873"/>
    <lineage>
        <taxon>Eukaryota</taxon>
        <taxon>Metazoa</taxon>
        <taxon>Spiralia</taxon>
        <taxon>Lophotrochozoa</taxon>
        <taxon>Mollusca</taxon>
        <taxon>Bivalvia</taxon>
        <taxon>Autobranchia</taxon>
        <taxon>Pteriomorphia</taxon>
        <taxon>Arcoida</taxon>
        <taxon>Arcoidea</taxon>
        <taxon>Arcidae</taxon>
        <taxon>Tegillarca</taxon>
    </lineage>
</organism>
<feature type="compositionally biased region" description="Basic and acidic residues" evidence="1">
    <location>
        <begin position="512"/>
        <end position="524"/>
    </location>
</feature>
<comment type="caution">
    <text evidence="2">The sequence shown here is derived from an EMBL/GenBank/DDBJ whole genome shotgun (WGS) entry which is preliminary data.</text>
</comment>